<proteinExistence type="predicted"/>
<dbReference type="RefSeq" id="WP_232317567.1">
    <property type="nucleotide sequence ID" value="NZ_JARMAB010000006.1"/>
</dbReference>
<organism evidence="3 4">
    <name type="scientific">Heyndrickxia acidicola</name>
    <dbReference type="NCBI Taxonomy" id="209389"/>
    <lineage>
        <taxon>Bacteria</taxon>
        <taxon>Bacillati</taxon>
        <taxon>Bacillota</taxon>
        <taxon>Bacilli</taxon>
        <taxon>Bacillales</taxon>
        <taxon>Bacillaceae</taxon>
        <taxon>Heyndrickxia</taxon>
    </lineage>
</organism>
<evidence type="ECO:0000259" key="2">
    <source>
        <dbReference type="Pfam" id="PF01557"/>
    </source>
</evidence>
<evidence type="ECO:0000256" key="1">
    <source>
        <dbReference type="ARBA" id="ARBA00023239"/>
    </source>
</evidence>
<dbReference type="InterPro" id="IPR036663">
    <property type="entry name" value="Fumarylacetoacetase_C_sf"/>
</dbReference>
<dbReference type="PANTHER" id="PTHR30143">
    <property type="entry name" value="ACID HYDRATASE"/>
    <property type="match status" value="1"/>
</dbReference>
<feature type="domain" description="Fumarylacetoacetase-like C-terminal" evidence="2">
    <location>
        <begin position="102"/>
        <end position="259"/>
    </location>
</feature>
<keyword evidence="3" id="KW-0378">Hydrolase</keyword>
<keyword evidence="1" id="KW-0456">Lyase</keyword>
<accession>A0ABU6MDF3</accession>
<keyword evidence="4" id="KW-1185">Reference proteome</keyword>
<dbReference type="Proteomes" id="UP001341444">
    <property type="component" value="Unassembled WGS sequence"/>
</dbReference>
<dbReference type="EMBL" id="JARMAB010000006">
    <property type="protein sequence ID" value="MED1202464.1"/>
    <property type="molecule type" value="Genomic_DNA"/>
</dbReference>
<dbReference type="InterPro" id="IPR050772">
    <property type="entry name" value="Hydratase-Decarb/MhpD_sf"/>
</dbReference>
<dbReference type="GO" id="GO:0016787">
    <property type="term" value="F:hydrolase activity"/>
    <property type="evidence" value="ECO:0007669"/>
    <property type="project" value="UniProtKB-KW"/>
</dbReference>
<protein>
    <submittedName>
        <fullName evidence="3">Fumarylacetoacetate hydrolase family protein</fullName>
    </submittedName>
</protein>
<dbReference type="InterPro" id="IPR011234">
    <property type="entry name" value="Fumarylacetoacetase-like_C"/>
</dbReference>
<evidence type="ECO:0000313" key="3">
    <source>
        <dbReference type="EMBL" id="MED1202464.1"/>
    </source>
</evidence>
<name>A0ABU6MDF3_9BACI</name>
<evidence type="ECO:0000313" key="4">
    <source>
        <dbReference type="Proteomes" id="UP001341444"/>
    </source>
</evidence>
<reference evidence="3 4" key="1">
    <citation type="submission" date="2023-03" db="EMBL/GenBank/DDBJ databases">
        <title>Bacillus Genome Sequencing.</title>
        <authorList>
            <person name="Dunlap C."/>
        </authorList>
    </citation>
    <scope>NUCLEOTIDE SEQUENCE [LARGE SCALE GENOMIC DNA]</scope>
    <source>
        <strain evidence="3 4">B-23453</strain>
    </source>
</reference>
<sequence>MMIKKDINMIASVIAHHQKKAVELEKITSKYLDITLEDAYLIQKEYIAKAIEAGDQSVGWKMGLTSLAKQRSVGVNQPIYGRLLKSMEITGEILNLKGLIHPRVEPELAFFVKKELKGPNVQEQDVWEATGCIAPALEVIDSRYKDFSFSHMDVVADNASSARFILSGLSLPPGQYNWDEIDVVMKKNNRVVQEGRSSAVLGHPVQSIIKLVHMLAVSGLGIEPGSWVLTGGMTEAVQVENGDHLSIEFCGLDTMQVHVRP</sequence>
<dbReference type="Gene3D" id="3.90.850.10">
    <property type="entry name" value="Fumarylacetoacetase-like, C-terminal domain"/>
    <property type="match status" value="1"/>
</dbReference>
<dbReference type="PANTHER" id="PTHR30143:SF0">
    <property type="entry name" value="2-KETO-4-PENTENOATE HYDRATASE"/>
    <property type="match status" value="1"/>
</dbReference>
<comment type="caution">
    <text evidence="3">The sequence shown here is derived from an EMBL/GenBank/DDBJ whole genome shotgun (WGS) entry which is preliminary data.</text>
</comment>
<gene>
    <name evidence="3" type="ORF">P4T90_05075</name>
</gene>
<dbReference type="Pfam" id="PF01557">
    <property type="entry name" value="FAA_hydrolase"/>
    <property type="match status" value="1"/>
</dbReference>
<dbReference type="SUPFAM" id="SSF56529">
    <property type="entry name" value="FAH"/>
    <property type="match status" value="1"/>
</dbReference>